<evidence type="ECO:0000256" key="1">
    <source>
        <dbReference type="ARBA" id="ARBA00004496"/>
    </source>
</evidence>
<evidence type="ECO:0000313" key="18">
    <source>
        <dbReference type="EMBL" id="PWA04979.1"/>
    </source>
</evidence>
<evidence type="ECO:0000256" key="13">
    <source>
        <dbReference type="ARBA" id="ARBA00023125"/>
    </source>
</evidence>
<dbReference type="InterPro" id="IPR022880">
    <property type="entry name" value="DNApol_IV"/>
</dbReference>
<evidence type="ECO:0000259" key="17">
    <source>
        <dbReference type="PROSITE" id="PS50173"/>
    </source>
</evidence>
<comment type="caution">
    <text evidence="18">The sequence shown here is derived from an EMBL/GenBank/DDBJ whole genome shotgun (WGS) entry which is preliminary data.</text>
</comment>
<proteinExistence type="inferred from homology"/>
<evidence type="ECO:0000256" key="8">
    <source>
        <dbReference type="ARBA" id="ARBA00022705"/>
    </source>
</evidence>
<dbReference type="SUPFAM" id="SSF56672">
    <property type="entry name" value="DNA/RNA polymerases"/>
    <property type="match status" value="1"/>
</dbReference>
<dbReference type="FunFam" id="3.40.1170.60:FF:000001">
    <property type="entry name" value="DNA polymerase IV"/>
    <property type="match status" value="1"/>
</dbReference>
<dbReference type="PANTHER" id="PTHR11076:SF33">
    <property type="entry name" value="DNA POLYMERASE KAPPA"/>
    <property type="match status" value="1"/>
</dbReference>
<dbReference type="InterPro" id="IPR043128">
    <property type="entry name" value="Rev_trsase/Diguanyl_cyclase"/>
</dbReference>
<feature type="binding site" evidence="16">
    <location>
        <position position="106"/>
    </location>
    <ligand>
        <name>Mg(2+)</name>
        <dbReference type="ChEBI" id="CHEBI:18420"/>
    </ligand>
</feature>
<dbReference type="GO" id="GO:0003887">
    <property type="term" value="F:DNA-directed DNA polymerase activity"/>
    <property type="evidence" value="ECO:0007669"/>
    <property type="project" value="UniProtKB-UniRule"/>
</dbReference>
<dbReference type="PROSITE" id="PS50173">
    <property type="entry name" value="UMUC"/>
    <property type="match status" value="1"/>
</dbReference>
<feature type="site" description="Substrate discrimination" evidence="16">
    <location>
        <position position="16"/>
    </location>
</feature>
<evidence type="ECO:0000256" key="6">
    <source>
        <dbReference type="ARBA" id="ARBA00022679"/>
    </source>
</evidence>
<dbReference type="OrthoDB" id="9808813at2"/>
<keyword evidence="10 16" id="KW-0227">DNA damage</keyword>
<evidence type="ECO:0000256" key="9">
    <source>
        <dbReference type="ARBA" id="ARBA00022723"/>
    </source>
</evidence>
<dbReference type="RefSeq" id="WP_116556358.1">
    <property type="nucleotide sequence ID" value="NZ_QCZG01000081.1"/>
</dbReference>
<dbReference type="Pfam" id="PF11799">
    <property type="entry name" value="IMS_C"/>
    <property type="match status" value="1"/>
</dbReference>
<dbReference type="HAMAP" id="MF_01113">
    <property type="entry name" value="DNApol_IV"/>
    <property type="match status" value="1"/>
</dbReference>
<name>A0A2U1JJ06_9BACI</name>
<evidence type="ECO:0000256" key="11">
    <source>
        <dbReference type="ARBA" id="ARBA00022842"/>
    </source>
</evidence>
<keyword evidence="8 16" id="KW-0235">DNA replication</keyword>
<dbReference type="FunFam" id="3.30.1490.100:FF:000004">
    <property type="entry name" value="DNA polymerase IV"/>
    <property type="match status" value="1"/>
</dbReference>
<feature type="binding site" evidence="16">
    <location>
        <position position="11"/>
    </location>
    <ligand>
        <name>Mg(2+)</name>
        <dbReference type="ChEBI" id="CHEBI:18420"/>
    </ligand>
</feature>
<comment type="similarity">
    <text evidence="2 16">Belongs to the DNA polymerase type-Y family.</text>
</comment>
<feature type="domain" description="UmuC" evidence="17">
    <location>
        <begin position="7"/>
        <end position="188"/>
    </location>
</feature>
<evidence type="ECO:0000256" key="12">
    <source>
        <dbReference type="ARBA" id="ARBA00022932"/>
    </source>
</evidence>
<evidence type="ECO:0000256" key="10">
    <source>
        <dbReference type="ARBA" id="ARBA00022763"/>
    </source>
</evidence>
<dbReference type="InterPro" id="IPR036775">
    <property type="entry name" value="DNA_pol_Y-fam_lit_finger_sf"/>
</dbReference>
<comment type="subcellular location">
    <subcellularLocation>
        <location evidence="1 16">Cytoplasm</location>
    </subcellularLocation>
</comment>
<dbReference type="PANTHER" id="PTHR11076">
    <property type="entry name" value="DNA REPAIR POLYMERASE UMUC / TRANSFERASE FAMILY MEMBER"/>
    <property type="match status" value="1"/>
</dbReference>
<keyword evidence="7 16" id="KW-0548">Nucleotidyltransferase</keyword>
<evidence type="ECO:0000256" key="3">
    <source>
        <dbReference type="ARBA" id="ARBA00011245"/>
    </source>
</evidence>
<keyword evidence="11 16" id="KW-0460">Magnesium</keyword>
<dbReference type="Proteomes" id="UP000245998">
    <property type="component" value="Unassembled WGS sequence"/>
</dbReference>
<evidence type="ECO:0000256" key="4">
    <source>
        <dbReference type="ARBA" id="ARBA00022457"/>
    </source>
</evidence>
<dbReference type="EMBL" id="QCZG01000081">
    <property type="protein sequence ID" value="PWA04979.1"/>
    <property type="molecule type" value="Genomic_DNA"/>
</dbReference>
<dbReference type="GO" id="GO:0000287">
    <property type="term" value="F:magnesium ion binding"/>
    <property type="evidence" value="ECO:0007669"/>
    <property type="project" value="UniProtKB-UniRule"/>
</dbReference>
<dbReference type="GO" id="GO:0042276">
    <property type="term" value="P:error-prone translesion synthesis"/>
    <property type="evidence" value="ECO:0007669"/>
    <property type="project" value="TreeGrafter"/>
</dbReference>
<evidence type="ECO:0000256" key="14">
    <source>
        <dbReference type="ARBA" id="ARBA00023204"/>
    </source>
</evidence>
<keyword evidence="6 16" id="KW-0808">Transferase</keyword>
<keyword evidence="4 16" id="KW-0515">Mutator protein</keyword>
<keyword evidence="19" id="KW-1185">Reference proteome</keyword>
<dbReference type="GO" id="GO:0009432">
    <property type="term" value="P:SOS response"/>
    <property type="evidence" value="ECO:0007669"/>
    <property type="project" value="TreeGrafter"/>
</dbReference>
<evidence type="ECO:0000256" key="7">
    <source>
        <dbReference type="ARBA" id="ARBA00022695"/>
    </source>
</evidence>
<dbReference type="GO" id="GO:0005829">
    <property type="term" value="C:cytosol"/>
    <property type="evidence" value="ECO:0007669"/>
    <property type="project" value="TreeGrafter"/>
</dbReference>
<feature type="active site" evidence="16">
    <location>
        <position position="107"/>
    </location>
</feature>
<evidence type="ECO:0000256" key="2">
    <source>
        <dbReference type="ARBA" id="ARBA00010945"/>
    </source>
</evidence>
<dbReference type="Gene3D" id="3.30.70.270">
    <property type="match status" value="1"/>
</dbReference>
<dbReference type="InterPro" id="IPR050116">
    <property type="entry name" value="DNA_polymerase-Y"/>
</dbReference>
<comment type="function">
    <text evidence="16">Poorly processive, error-prone DNA polymerase involved in untargeted mutagenesis. Copies undamaged DNA at stalled replication forks, which arise in vivo from mismatched or misaligned primer ends. These misaligned primers can be extended by PolIV. Exhibits no 3'-5' exonuclease (proofreading) activity. May be involved in translesional synthesis, in conjunction with the beta clamp from PolIII.</text>
</comment>
<dbReference type="Gene3D" id="3.30.1490.100">
    <property type="entry name" value="DNA polymerase, Y-family, little finger domain"/>
    <property type="match status" value="1"/>
</dbReference>
<dbReference type="NCBIfam" id="NF002677">
    <property type="entry name" value="PRK02406.1"/>
    <property type="match status" value="1"/>
</dbReference>
<evidence type="ECO:0000313" key="19">
    <source>
        <dbReference type="Proteomes" id="UP000245998"/>
    </source>
</evidence>
<accession>A0A2U1JJ06</accession>
<evidence type="ECO:0000256" key="16">
    <source>
        <dbReference type="HAMAP-Rule" id="MF_01113"/>
    </source>
</evidence>
<reference evidence="18 19" key="1">
    <citation type="submission" date="2018-04" db="EMBL/GenBank/DDBJ databases">
        <title>Camelliibacillus theae gen. nov., sp. nov., isolated from Pu'er tea.</title>
        <authorList>
            <person name="Niu L."/>
        </authorList>
    </citation>
    <scope>NUCLEOTIDE SEQUENCE [LARGE SCALE GENOMIC DNA]</scope>
    <source>
        <strain evidence="18 19">T8</strain>
    </source>
</reference>
<sequence length="366" mass="42026">MDQSRKIIHIDMDAFFASVEQRDNPALRSKPVIVGGLPNSRGVVATCSYEARKFGIHSAMPSNIAFKRCPQAVFIRTDMKKYKAVSRQIMQIFHMFTDLVEPLALDEAYLDVTENKFNIKSATIIAKEIKKRIYKETKLTASAGVSYNKFLAKVASGYKKPDGLTVVPPEQALSFIEQIPIGEFFGVGKVTKEKFLNMGIENGKDLRKLSEETLLRVFKERGRLFYQHARGIDNRRVTPNRKRKSLGREITLKENLYLIEDMLPVLQQLAEIVSEKLIQENKMTKCIILKVKFHDFSQQTKRITIEQHTNDAMTIYRHAEQLLKAIQRNKKSVRLLGISTTELAPMRTTREASFETINMYEQLTLF</sequence>
<dbReference type="InterPro" id="IPR001126">
    <property type="entry name" value="UmuC"/>
</dbReference>
<keyword evidence="13 16" id="KW-0238">DNA-binding</keyword>
<keyword evidence="5 16" id="KW-0963">Cytoplasm</keyword>
<dbReference type="AlphaFoldDB" id="A0A2U1JJ06"/>
<keyword evidence="14 16" id="KW-0234">DNA repair</keyword>
<dbReference type="GO" id="GO:0006261">
    <property type="term" value="P:DNA-templated DNA replication"/>
    <property type="evidence" value="ECO:0007669"/>
    <property type="project" value="UniProtKB-UniRule"/>
</dbReference>
<dbReference type="Gene3D" id="3.40.1170.60">
    <property type="match status" value="1"/>
</dbReference>
<dbReference type="CDD" id="cd03586">
    <property type="entry name" value="PolY_Pol_IV_kappa"/>
    <property type="match status" value="1"/>
</dbReference>
<comment type="catalytic activity">
    <reaction evidence="15 16">
        <text>DNA(n) + a 2'-deoxyribonucleoside 5'-triphosphate = DNA(n+1) + diphosphate</text>
        <dbReference type="Rhea" id="RHEA:22508"/>
        <dbReference type="Rhea" id="RHEA-COMP:17339"/>
        <dbReference type="Rhea" id="RHEA-COMP:17340"/>
        <dbReference type="ChEBI" id="CHEBI:33019"/>
        <dbReference type="ChEBI" id="CHEBI:61560"/>
        <dbReference type="ChEBI" id="CHEBI:173112"/>
        <dbReference type="EC" id="2.7.7.7"/>
    </reaction>
</comment>
<dbReference type="GO" id="GO:0006281">
    <property type="term" value="P:DNA repair"/>
    <property type="evidence" value="ECO:0007669"/>
    <property type="project" value="UniProtKB-UniRule"/>
</dbReference>
<gene>
    <name evidence="16" type="primary">dinB</name>
    <name evidence="18" type="ORF">DCC39_18470</name>
</gene>
<dbReference type="InterPro" id="IPR043502">
    <property type="entry name" value="DNA/RNA_pol_sf"/>
</dbReference>
<dbReference type="EC" id="2.7.7.7" evidence="16"/>
<comment type="cofactor">
    <cofactor evidence="16">
        <name>Mg(2+)</name>
        <dbReference type="ChEBI" id="CHEBI:18420"/>
    </cofactor>
    <text evidence="16">Binds 2 magnesium ions per subunit.</text>
</comment>
<evidence type="ECO:0000256" key="5">
    <source>
        <dbReference type="ARBA" id="ARBA00022490"/>
    </source>
</evidence>
<comment type="subunit">
    <text evidence="3 16">Monomer.</text>
</comment>
<protein>
    <recommendedName>
        <fullName evidence="16">DNA polymerase IV</fullName>
        <shortName evidence="16">Pol IV</shortName>
        <ecNumber evidence="16">2.7.7.7</ecNumber>
    </recommendedName>
</protein>
<organism evidence="18 19">
    <name type="scientific">Pueribacillus theae</name>
    <dbReference type="NCBI Taxonomy" id="2171751"/>
    <lineage>
        <taxon>Bacteria</taxon>
        <taxon>Bacillati</taxon>
        <taxon>Bacillota</taxon>
        <taxon>Bacilli</taxon>
        <taxon>Bacillales</taxon>
        <taxon>Bacillaceae</taxon>
        <taxon>Pueribacillus</taxon>
    </lineage>
</organism>
<dbReference type="Pfam" id="PF00817">
    <property type="entry name" value="IMS"/>
    <property type="match status" value="1"/>
</dbReference>
<keyword evidence="12 16" id="KW-0239">DNA-directed DNA polymerase</keyword>
<dbReference type="NCBIfam" id="NF010731">
    <property type="entry name" value="PRK14133.1"/>
    <property type="match status" value="1"/>
</dbReference>
<keyword evidence="9 16" id="KW-0479">Metal-binding</keyword>
<dbReference type="SUPFAM" id="SSF100879">
    <property type="entry name" value="Lesion bypass DNA polymerase (Y-family), little finger domain"/>
    <property type="match status" value="1"/>
</dbReference>
<evidence type="ECO:0000256" key="15">
    <source>
        <dbReference type="ARBA" id="ARBA00049244"/>
    </source>
</evidence>
<dbReference type="InterPro" id="IPR017961">
    <property type="entry name" value="DNA_pol_Y-fam_little_finger"/>
</dbReference>
<dbReference type="Gene3D" id="1.10.150.20">
    <property type="entry name" value="5' to 3' exonuclease, C-terminal subdomain"/>
    <property type="match status" value="1"/>
</dbReference>
<dbReference type="GO" id="GO:0003684">
    <property type="term" value="F:damaged DNA binding"/>
    <property type="evidence" value="ECO:0007669"/>
    <property type="project" value="InterPro"/>
</dbReference>